<evidence type="ECO:0000256" key="1">
    <source>
        <dbReference type="SAM" id="SignalP"/>
    </source>
</evidence>
<keyword evidence="1" id="KW-0732">Signal</keyword>
<sequence precursor="true">MKFLVHLFVLLLVVASVGCGANEEAVKTYDVSDVEQLLIDHPELADPPPPEFRVED</sequence>
<evidence type="ECO:0008006" key="4">
    <source>
        <dbReference type="Google" id="ProtNLM"/>
    </source>
</evidence>
<name>A0A5C6DM29_9BACT</name>
<comment type="caution">
    <text evidence="2">The sequence shown here is derived from an EMBL/GenBank/DDBJ whole genome shotgun (WGS) entry which is preliminary data.</text>
</comment>
<keyword evidence="3" id="KW-1185">Reference proteome</keyword>
<dbReference type="EMBL" id="SJPY01000007">
    <property type="protein sequence ID" value="TWU37890.1"/>
    <property type="molecule type" value="Genomic_DNA"/>
</dbReference>
<dbReference type="PROSITE" id="PS51257">
    <property type="entry name" value="PROKAR_LIPOPROTEIN"/>
    <property type="match status" value="1"/>
</dbReference>
<reference evidence="2 3" key="1">
    <citation type="submission" date="2019-02" db="EMBL/GenBank/DDBJ databases">
        <title>Deep-cultivation of Planctomycetes and their phenomic and genomic characterization uncovers novel biology.</title>
        <authorList>
            <person name="Wiegand S."/>
            <person name="Jogler M."/>
            <person name="Boedeker C."/>
            <person name="Pinto D."/>
            <person name="Vollmers J."/>
            <person name="Rivas-Marin E."/>
            <person name="Kohn T."/>
            <person name="Peeters S.H."/>
            <person name="Heuer A."/>
            <person name="Rast P."/>
            <person name="Oberbeckmann S."/>
            <person name="Bunk B."/>
            <person name="Jeske O."/>
            <person name="Meyerdierks A."/>
            <person name="Storesund J.E."/>
            <person name="Kallscheuer N."/>
            <person name="Luecker S."/>
            <person name="Lage O.M."/>
            <person name="Pohl T."/>
            <person name="Merkel B.J."/>
            <person name="Hornburger P."/>
            <person name="Mueller R.-W."/>
            <person name="Bruemmer F."/>
            <person name="Labrenz M."/>
            <person name="Spormann A.M."/>
            <person name="Op Den Camp H."/>
            <person name="Overmann J."/>
            <person name="Amann R."/>
            <person name="Jetten M.S.M."/>
            <person name="Mascher T."/>
            <person name="Medema M.H."/>
            <person name="Devos D.P."/>
            <person name="Kaster A.-K."/>
            <person name="Ovreas L."/>
            <person name="Rohde M."/>
            <person name="Galperin M.Y."/>
            <person name="Jogler C."/>
        </authorList>
    </citation>
    <scope>NUCLEOTIDE SEQUENCE [LARGE SCALE GENOMIC DNA]</scope>
    <source>
        <strain evidence="2 3">Q31b</strain>
    </source>
</reference>
<feature type="chain" id="PRO_5023006236" description="Secreted protein" evidence="1">
    <location>
        <begin position="22"/>
        <end position="56"/>
    </location>
</feature>
<dbReference type="Proteomes" id="UP000315471">
    <property type="component" value="Unassembled WGS sequence"/>
</dbReference>
<gene>
    <name evidence="2" type="ORF">Q31b_46790</name>
</gene>
<evidence type="ECO:0000313" key="3">
    <source>
        <dbReference type="Proteomes" id="UP000315471"/>
    </source>
</evidence>
<accession>A0A5C6DM29</accession>
<feature type="signal peptide" evidence="1">
    <location>
        <begin position="1"/>
        <end position="21"/>
    </location>
</feature>
<evidence type="ECO:0000313" key="2">
    <source>
        <dbReference type="EMBL" id="TWU37890.1"/>
    </source>
</evidence>
<protein>
    <recommendedName>
        <fullName evidence="4">Secreted protein</fullName>
    </recommendedName>
</protein>
<organism evidence="2 3">
    <name type="scientific">Novipirellula aureliae</name>
    <dbReference type="NCBI Taxonomy" id="2527966"/>
    <lineage>
        <taxon>Bacteria</taxon>
        <taxon>Pseudomonadati</taxon>
        <taxon>Planctomycetota</taxon>
        <taxon>Planctomycetia</taxon>
        <taxon>Pirellulales</taxon>
        <taxon>Pirellulaceae</taxon>
        <taxon>Novipirellula</taxon>
    </lineage>
</organism>
<proteinExistence type="predicted"/>
<dbReference type="AlphaFoldDB" id="A0A5C6DM29"/>